<gene>
    <name evidence="1" type="ORF">KDL01_34575</name>
</gene>
<dbReference type="EMBL" id="JAGSOG010000290">
    <property type="protein sequence ID" value="MBR7838443.1"/>
    <property type="molecule type" value="Genomic_DNA"/>
</dbReference>
<evidence type="ECO:0000313" key="1">
    <source>
        <dbReference type="EMBL" id="MBR7838443.1"/>
    </source>
</evidence>
<proteinExistence type="predicted"/>
<accession>A0A941EXX2</accession>
<dbReference type="Proteomes" id="UP000675781">
    <property type="component" value="Unassembled WGS sequence"/>
</dbReference>
<comment type="caution">
    <text evidence="1">The sequence shown here is derived from an EMBL/GenBank/DDBJ whole genome shotgun (WGS) entry which is preliminary data.</text>
</comment>
<dbReference type="RefSeq" id="WP_212532900.1">
    <property type="nucleotide sequence ID" value="NZ_JAGSOG010000290.1"/>
</dbReference>
<evidence type="ECO:0000313" key="2">
    <source>
        <dbReference type="Proteomes" id="UP000675781"/>
    </source>
</evidence>
<name>A0A941EXX2_9ACTN</name>
<reference evidence="1" key="1">
    <citation type="submission" date="2021-04" db="EMBL/GenBank/DDBJ databases">
        <title>Genome based classification of Actinospica acidithermotolerans sp. nov., an actinobacterium isolated from an Indonesian hot spring.</title>
        <authorList>
            <person name="Kusuma A.B."/>
            <person name="Putra K.E."/>
            <person name="Nafisah S."/>
            <person name="Loh J."/>
            <person name="Nouioui I."/>
            <person name="Goodfellow M."/>
        </authorList>
    </citation>
    <scope>NUCLEOTIDE SEQUENCE</scope>
    <source>
        <strain evidence="1">CSCA 57</strain>
    </source>
</reference>
<keyword evidence="2" id="KW-1185">Reference proteome</keyword>
<sequence>MDLAEVLGTEPVPVADVPPLLRDLAPGYKAYAGLSGKALREQLAALGVKLASTGNRWPVDPAEIRKALALRPVDDTE</sequence>
<dbReference type="AlphaFoldDB" id="A0A941EXX2"/>
<protein>
    <submittedName>
        <fullName evidence="1">Uncharacterized protein</fullName>
    </submittedName>
</protein>
<organism evidence="1 2">
    <name type="scientific">Actinospica durhamensis</name>
    <dbReference type="NCBI Taxonomy" id="1508375"/>
    <lineage>
        <taxon>Bacteria</taxon>
        <taxon>Bacillati</taxon>
        <taxon>Actinomycetota</taxon>
        <taxon>Actinomycetes</taxon>
        <taxon>Catenulisporales</taxon>
        <taxon>Actinospicaceae</taxon>
        <taxon>Actinospica</taxon>
    </lineage>
</organism>